<evidence type="ECO:0000313" key="2">
    <source>
        <dbReference type="EMBL" id="KZV23858.1"/>
    </source>
</evidence>
<feature type="region of interest" description="Disordered" evidence="1">
    <location>
        <begin position="220"/>
        <end position="252"/>
    </location>
</feature>
<organism evidence="2 3">
    <name type="scientific">Dorcoceras hygrometricum</name>
    <dbReference type="NCBI Taxonomy" id="472368"/>
    <lineage>
        <taxon>Eukaryota</taxon>
        <taxon>Viridiplantae</taxon>
        <taxon>Streptophyta</taxon>
        <taxon>Embryophyta</taxon>
        <taxon>Tracheophyta</taxon>
        <taxon>Spermatophyta</taxon>
        <taxon>Magnoliopsida</taxon>
        <taxon>eudicotyledons</taxon>
        <taxon>Gunneridae</taxon>
        <taxon>Pentapetalae</taxon>
        <taxon>asterids</taxon>
        <taxon>lamiids</taxon>
        <taxon>Lamiales</taxon>
        <taxon>Gesneriaceae</taxon>
        <taxon>Didymocarpoideae</taxon>
        <taxon>Trichosporeae</taxon>
        <taxon>Loxocarpinae</taxon>
        <taxon>Dorcoceras</taxon>
    </lineage>
</organism>
<feature type="compositionally biased region" description="Basic and acidic residues" evidence="1">
    <location>
        <begin position="394"/>
        <end position="403"/>
    </location>
</feature>
<keyword evidence="3" id="KW-1185">Reference proteome</keyword>
<feature type="compositionally biased region" description="Basic and acidic residues" evidence="1">
    <location>
        <begin position="1"/>
        <end position="12"/>
    </location>
</feature>
<accession>A0A2Z7AR15</accession>
<evidence type="ECO:0000256" key="1">
    <source>
        <dbReference type="SAM" id="MobiDB-lite"/>
    </source>
</evidence>
<name>A0A2Z7AR15_9LAMI</name>
<feature type="region of interest" description="Disordered" evidence="1">
    <location>
        <begin position="394"/>
        <end position="451"/>
    </location>
</feature>
<dbReference type="EMBL" id="KV013361">
    <property type="protein sequence ID" value="KZV23858.1"/>
    <property type="molecule type" value="Genomic_DNA"/>
</dbReference>
<dbReference type="AlphaFoldDB" id="A0A2Z7AR15"/>
<reference evidence="2 3" key="1">
    <citation type="journal article" date="2015" name="Proc. Natl. Acad. Sci. U.S.A.">
        <title>The resurrection genome of Boea hygrometrica: A blueprint for survival of dehydration.</title>
        <authorList>
            <person name="Xiao L."/>
            <person name="Yang G."/>
            <person name="Zhang L."/>
            <person name="Yang X."/>
            <person name="Zhao S."/>
            <person name="Ji Z."/>
            <person name="Zhou Q."/>
            <person name="Hu M."/>
            <person name="Wang Y."/>
            <person name="Chen M."/>
            <person name="Xu Y."/>
            <person name="Jin H."/>
            <person name="Xiao X."/>
            <person name="Hu G."/>
            <person name="Bao F."/>
            <person name="Hu Y."/>
            <person name="Wan P."/>
            <person name="Li L."/>
            <person name="Deng X."/>
            <person name="Kuang T."/>
            <person name="Xiang C."/>
            <person name="Zhu J.K."/>
            <person name="Oliver M.J."/>
            <person name="He Y."/>
        </authorList>
    </citation>
    <scope>NUCLEOTIDE SEQUENCE [LARGE SCALE GENOMIC DNA]</scope>
    <source>
        <strain evidence="3">cv. XS01</strain>
    </source>
</reference>
<feature type="compositionally biased region" description="Polar residues" evidence="1">
    <location>
        <begin position="432"/>
        <end position="443"/>
    </location>
</feature>
<protein>
    <submittedName>
        <fullName evidence="2">Uncharacterized protein</fullName>
    </submittedName>
</protein>
<feature type="compositionally biased region" description="Polar residues" evidence="1">
    <location>
        <begin position="241"/>
        <end position="252"/>
    </location>
</feature>
<feature type="compositionally biased region" description="Basic and acidic residues" evidence="1">
    <location>
        <begin position="20"/>
        <end position="33"/>
    </location>
</feature>
<gene>
    <name evidence="2" type="ORF">F511_26852</name>
</gene>
<evidence type="ECO:0000313" key="3">
    <source>
        <dbReference type="Proteomes" id="UP000250235"/>
    </source>
</evidence>
<proteinExistence type="predicted"/>
<dbReference type="OrthoDB" id="342281at2759"/>
<feature type="region of interest" description="Disordered" evidence="1">
    <location>
        <begin position="1"/>
        <end position="45"/>
    </location>
</feature>
<sequence>MGSGGKHIDVGPRGHKRTKYEHDEHIGRDRQEENPGCDTQTDHRGPDKIAFTIAQDEQEEPIGGCPEGETFEIADWVDNADGTEKEESTYQHEKVSGPNDMAIVVRPAPEKSAQPSLTITGSGIFTPIEIREINWVTYFLPKIYPASKGKETLVVLTKSTLIEEHCQLVLNSAWHDHLAKGHEHRAHDAHLDVQQHSLSGQQEQQGSGANLTQIEDPSVNIEDTVNNPGPTPISEEHNTDHQGPNPSNLQMVSYTTDSEENTHISFLEDSDSSIPVHNKYLYPVPSKVLLLTPSSKKWTKLWLQLLELKSMDSKLEELLLAQQFMKNHSGIYHRTIYEKVDTLAANVTTSQTALETSLIRQIAGQQCQLTTDLDMVKLQLAELVEHLKKIGDVKKGKETRSEKSQAGQGKNQLRAFRYASLGQTSKDKNPMKKSSSILWNQIGRQAKLKAT</sequence>
<dbReference type="Proteomes" id="UP000250235">
    <property type="component" value="Unassembled WGS sequence"/>
</dbReference>